<evidence type="ECO:0000256" key="4">
    <source>
        <dbReference type="ARBA" id="ARBA00022989"/>
    </source>
</evidence>
<feature type="transmembrane region" description="Helical" evidence="6">
    <location>
        <begin position="220"/>
        <end position="242"/>
    </location>
</feature>
<reference evidence="9" key="1">
    <citation type="submission" date="2016-10" db="EMBL/GenBank/DDBJ databases">
        <authorList>
            <person name="Varghese N."/>
            <person name="Submissions S."/>
        </authorList>
    </citation>
    <scope>NUCLEOTIDE SEQUENCE [LARGE SCALE GENOMIC DNA]</scope>
    <source>
        <strain evidence="9">DSM 26894</strain>
    </source>
</reference>
<feature type="domain" description="EamA" evidence="7">
    <location>
        <begin position="157"/>
        <end position="284"/>
    </location>
</feature>
<keyword evidence="9" id="KW-1185">Reference proteome</keyword>
<feature type="transmembrane region" description="Helical" evidence="6">
    <location>
        <begin position="158"/>
        <end position="176"/>
    </location>
</feature>
<dbReference type="STRING" id="311180.SAMN04488050_101268"/>
<accession>A0A1I6P2N0</accession>
<feature type="transmembrane region" description="Helical" evidence="6">
    <location>
        <begin position="273"/>
        <end position="290"/>
    </location>
</feature>
<evidence type="ECO:0000256" key="2">
    <source>
        <dbReference type="ARBA" id="ARBA00009853"/>
    </source>
</evidence>
<dbReference type="Proteomes" id="UP000199392">
    <property type="component" value="Unassembled WGS sequence"/>
</dbReference>
<keyword evidence="5 6" id="KW-0472">Membrane</keyword>
<dbReference type="SUPFAM" id="SSF103481">
    <property type="entry name" value="Multidrug resistance efflux transporter EmrE"/>
    <property type="match status" value="2"/>
</dbReference>
<comment type="similarity">
    <text evidence="2">Belongs to the drug/metabolite transporter (DMT) superfamily. 10 TMS drug/metabolite exporter (DME) (TC 2.A.7.3) family.</text>
</comment>
<evidence type="ECO:0000256" key="1">
    <source>
        <dbReference type="ARBA" id="ARBA00004141"/>
    </source>
</evidence>
<proteinExistence type="inferred from homology"/>
<feature type="transmembrane region" description="Helical" evidence="6">
    <location>
        <begin position="188"/>
        <end position="208"/>
    </location>
</feature>
<keyword evidence="3 6" id="KW-0812">Transmembrane</keyword>
<gene>
    <name evidence="8" type="ORF">SAMN04488050_101268</name>
</gene>
<evidence type="ECO:0000259" key="7">
    <source>
        <dbReference type="Pfam" id="PF00892"/>
    </source>
</evidence>
<dbReference type="PANTHER" id="PTHR22911:SF6">
    <property type="entry name" value="SOLUTE CARRIER FAMILY 35 MEMBER G1"/>
    <property type="match status" value="1"/>
</dbReference>
<evidence type="ECO:0000313" key="9">
    <source>
        <dbReference type="Proteomes" id="UP000199392"/>
    </source>
</evidence>
<dbReference type="AlphaFoldDB" id="A0A1I6P2N0"/>
<comment type="subcellular location">
    <subcellularLocation>
        <location evidence="1">Membrane</location>
        <topology evidence="1">Multi-pass membrane protein</topology>
    </subcellularLocation>
</comment>
<feature type="transmembrane region" description="Helical" evidence="6">
    <location>
        <begin position="135"/>
        <end position="152"/>
    </location>
</feature>
<dbReference type="Pfam" id="PF00892">
    <property type="entry name" value="EamA"/>
    <property type="match status" value="2"/>
</dbReference>
<dbReference type="InterPro" id="IPR037185">
    <property type="entry name" value="EmrE-like"/>
</dbReference>
<name>A0A1I6P2N0_9RHOB</name>
<keyword evidence="4 6" id="KW-1133">Transmembrane helix</keyword>
<sequence>MSAPLAPGTAPGAVPRAALWMVGSIVSFSAMAVAGRYVSTGLDTFEIMLYRSLLGVVIISSIVTLTGKRRTVATRHIGTHIIRNISHFTGQNLWFYAITVIPLAQVFALEFTGPIWAMLLATLVLGERLTWPRSLAALVGFLGILIVTRPSPETLSPGLFAAAGAAIGFAGSAIFTRKLTRTDSTLCILFWLTLTQAVMGLVCAGFDGDIALPSAEAVPGVIVIGVAGLCAHYCLTTALGLAPASVVMPIDFTRLPVIAIVGMLLYAEPLDPWVLLGAALIFAANYANILRETRAARPSAG</sequence>
<dbReference type="EMBL" id="FOZW01000001">
    <property type="protein sequence ID" value="SFS34340.1"/>
    <property type="molecule type" value="Genomic_DNA"/>
</dbReference>
<dbReference type="InterPro" id="IPR000620">
    <property type="entry name" value="EamA_dom"/>
</dbReference>
<feature type="transmembrane region" description="Helical" evidence="6">
    <location>
        <begin position="49"/>
        <end position="67"/>
    </location>
</feature>
<dbReference type="PANTHER" id="PTHR22911">
    <property type="entry name" value="ACYL-MALONYL CONDENSING ENZYME-RELATED"/>
    <property type="match status" value="1"/>
</dbReference>
<feature type="domain" description="EamA" evidence="7">
    <location>
        <begin position="17"/>
        <end position="148"/>
    </location>
</feature>
<evidence type="ECO:0000313" key="8">
    <source>
        <dbReference type="EMBL" id="SFS34340.1"/>
    </source>
</evidence>
<feature type="transmembrane region" description="Helical" evidence="6">
    <location>
        <begin position="93"/>
        <end position="123"/>
    </location>
</feature>
<dbReference type="GO" id="GO:0016020">
    <property type="term" value="C:membrane"/>
    <property type="evidence" value="ECO:0007669"/>
    <property type="project" value="UniProtKB-SubCell"/>
</dbReference>
<feature type="transmembrane region" description="Helical" evidence="6">
    <location>
        <begin position="17"/>
        <end position="37"/>
    </location>
</feature>
<evidence type="ECO:0000256" key="5">
    <source>
        <dbReference type="ARBA" id="ARBA00023136"/>
    </source>
</evidence>
<organism evidence="8 9">
    <name type="scientific">Alloyangia pacifica</name>
    <dbReference type="NCBI Taxonomy" id="311180"/>
    <lineage>
        <taxon>Bacteria</taxon>
        <taxon>Pseudomonadati</taxon>
        <taxon>Pseudomonadota</taxon>
        <taxon>Alphaproteobacteria</taxon>
        <taxon>Rhodobacterales</taxon>
        <taxon>Roseobacteraceae</taxon>
        <taxon>Alloyangia</taxon>
    </lineage>
</organism>
<protein>
    <submittedName>
        <fullName evidence="8">Permease of the drug/metabolite transporter (DMT) superfamily</fullName>
    </submittedName>
</protein>
<evidence type="ECO:0000256" key="3">
    <source>
        <dbReference type="ARBA" id="ARBA00022692"/>
    </source>
</evidence>
<evidence type="ECO:0000256" key="6">
    <source>
        <dbReference type="SAM" id="Phobius"/>
    </source>
</evidence>